<keyword evidence="14" id="KW-1185">Reference proteome</keyword>
<evidence type="ECO:0000256" key="5">
    <source>
        <dbReference type="ARBA" id="ARBA00022692"/>
    </source>
</evidence>
<comment type="subcellular location">
    <subcellularLocation>
        <location evidence="1">Cell inner membrane</location>
        <topology evidence="1">Multi-pass membrane protein</topology>
    </subcellularLocation>
</comment>
<evidence type="ECO:0000256" key="7">
    <source>
        <dbReference type="ARBA" id="ARBA00022989"/>
    </source>
</evidence>
<dbReference type="Pfam" id="PF16327">
    <property type="entry name" value="CcmF_C"/>
    <property type="match status" value="1"/>
</dbReference>
<dbReference type="Pfam" id="PF01578">
    <property type="entry name" value="Cytochrom_C_asm"/>
    <property type="match status" value="1"/>
</dbReference>
<comment type="caution">
    <text evidence="13">The sequence shown here is derived from an EMBL/GenBank/DDBJ whole genome shotgun (WGS) entry which is preliminary data.</text>
</comment>
<feature type="domain" description="Cytochrome c-type biogenesis protein CcmF C-terminal" evidence="12">
    <location>
        <begin position="313"/>
        <end position="640"/>
    </location>
</feature>
<dbReference type="PANTHER" id="PTHR43653">
    <property type="entry name" value="CYTOCHROME C ASSEMBLY PROTEIN-RELATED"/>
    <property type="match status" value="1"/>
</dbReference>
<dbReference type="GO" id="GO:0017004">
    <property type="term" value="P:cytochrome complex assembly"/>
    <property type="evidence" value="ECO:0007669"/>
    <property type="project" value="UniProtKB-KW"/>
</dbReference>
<evidence type="ECO:0000256" key="9">
    <source>
        <dbReference type="ARBA" id="ARBA00037230"/>
    </source>
</evidence>
<reference evidence="13" key="1">
    <citation type="journal article" date="2023" name="Int. J. Syst. Evol. Microbiol.">
        <title>Collibacillus ludicampi gen. nov., sp. nov., a new soil bacterium of the family Alicyclobacillaceae.</title>
        <authorList>
            <person name="Jojima T."/>
            <person name="Ioku Y."/>
            <person name="Fukuta Y."/>
            <person name="Shirasaka N."/>
            <person name="Matsumura Y."/>
            <person name="Mori M."/>
        </authorList>
    </citation>
    <scope>NUCLEOTIDE SEQUENCE</scope>
    <source>
        <strain evidence="13">TP075</strain>
    </source>
</reference>
<dbReference type="RefSeq" id="WP_282198134.1">
    <property type="nucleotide sequence ID" value="NZ_BOQE01000001.1"/>
</dbReference>
<name>A0AAV4LAV6_9BACL</name>
<dbReference type="GO" id="GO:0005886">
    <property type="term" value="C:plasma membrane"/>
    <property type="evidence" value="ECO:0007669"/>
    <property type="project" value="UniProtKB-SubCell"/>
</dbReference>
<dbReference type="PANTHER" id="PTHR43653:SF1">
    <property type="entry name" value="CYTOCHROME C-TYPE BIOGENESIS PROTEIN CCMF"/>
    <property type="match status" value="1"/>
</dbReference>
<feature type="transmembrane region" description="Helical" evidence="10">
    <location>
        <begin position="392"/>
        <end position="412"/>
    </location>
</feature>
<feature type="transmembrane region" description="Helical" evidence="10">
    <location>
        <begin position="41"/>
        <end position="61"/>
    </location>
</feature>
<dbReference type="InterPro" id="IPR003567">
    <property type="entry name" value="Cyt_c_biogenesis"/>
</dbReference>
<feature type="domain" description="Cytochrome c assembly protein" evidence="11">
    <location>
        <begin position="88"/>
        <end position="295"/>
    </location>
</feature>
<feature type="transmembrane region" description="Helical" evidence="10">
    <location>
        <begin position="350"/>
        <end position="372"/>
    </location>
</feature>
<evidence type="ECO:0000256" key="3">
    <source>
        <dbReference type="ARBA" id="ARBA00022475"/>
    </source>
</evidence>
<feature type="transmembrane region" description="Helical" evidence="10">
    <location>
        <begin position="624"/>
        <end position="641"/>
    </location>
</feature>
<evidence type="ECO:0000259" key="11">
    <source>
        <dbReference type="Pfam" id="PF01578"/>
    </source>
</evidence>
<evidence type="ECO:0000259" key="12">
    <source>
        <dbReference type="Pfam" id="PF16327"/>
    </source>
</evidence>
<dbReference type="InterPro" id="IPR003568">
    <property type="entry name" value="Cyt_c_biogenesis_CcmF"/>
</dbReference>
<sequence length="661" mass="73815">MGELGRWTLLLSLPIGVYLIVANVIGIRLKHEKWLESGRRAALALAFLTTLSSLSLIYLLVTGDFRYEYVADYTSKDLEWIYKIAAFWGGNAGSLLLWLWLLSLYAALISYTKSRESQEMRPYVISVIAFVALFFSLILNVLAQPFALNSAPVTDGNGLNPLLQNPGMTVHPVNLYLGYIGFTVPFAYGMAALFMKKADALWLKLTRRWTLVSWLFLSMGIIYGAQWSYVELGWGGYWAWDPVENAAFMPWLTATAFLHSSIVQERKGMLKGWNILLIIFTFILTLFGTFLTRSGLLWSVHAFANGAMGSFFLGFVGIVFAGSLIILVIRWPLFQADAQFETVVSKESSFLLNNLLLVGAAFTVFWGTIFPLVSEAVTGTKIMVGAPYFNRVNVPILIAVIVLMGIGPLIAWRRSSLRQVGRTVLYPLLFLLPVAFFLWGAGVRDLMALITVCGAFFVFSTVWLEFFHGVRARRIMTGENTLVAFLKLVGRGRHRYGGYIVHLAVVMIAIGLTFSGTYKVQVDRLLKPGEEMNIGAYTLQYQGMGQERGVGKTSLYANVIVSKNGKKVALLRPAELYYDNGSQTSAEVAILSSFTDDLYLVFAGRDEQKQAALIQAHVNPLVNWIWYGGYVLMVGTFISLWPEARMQSLRREETTKDVVPA</sequence>
<evidence type="ECO:0000256" key="1">
    <source>
        <dbReference type="ARBA" id="ARBA00004429"/>
    </source>
</evidence>
<keyword evidence="4" id="KW-0997">Cell inner membrane</keyword>
<evidence type="ECO:0000256" key="6">
    <source>
        <dbReference type="ARBA" id="ARBA00022748"/>
    </source>
</evidence>
<dbReference type="GO" id="GO:0015232">
    <property type="term" value="F:heme transmembrane transporter activity"/>
    <property type="evidence" value="ECO:0007669"/>
    <property type="project" value="InterPro"/>
</dbReference>
<evidence type="ECO:0000256" key="4">
    <source>
        <dbReference type="ARBA" id="ARBA00022519"/>
    </source>
</evidence>
<dbReference type="PRINTS" id="PR01410">
    <property type="entry name" value="CCBIOGENESIS"/>
</dbReference>
<accession>A0AAV4LAV6</accession>
<feature type="transmembrane region" description="Helical" evidence="10">
    <location>
        <begin position="123"/>
        <end position="143"/>
    </location>
</feature>
<evidence type="ECO:0000313" key="13">
    <source>
        <dbReference type="EMBL" id="GIM44881.1"/>
    </source>
</evidence>
<gene>
    <name evidence="13" type="primary">ccmF</name>
    <name evidence="13" type="ORF">DNHGIG_04300</name>
</gene>
<feature type="transmembrane region" description="Helical" evidence="10">
    <location>
        <begin position="447"/>
        <end position="467"/>
    </location>
</feature>
<dbReference type="Proteomes" id="UP001057291">
    <property type="component" value="Unassembled WGS sequence"/>
</dbReference>
<dbReference type="GO" id="GO:0020037">
    <property type="term" value="F:heme binding"/>
    <property type="evidence" value="ECO:0007669"/>
    <property type="project" value="InterPro"/>
</dbReference>
<protein>
    <submittedName>
        <fullName evidence="13">Cytochrome c-type biogenesis protein CcmF</fullName>
    </submittedName>
</protein>
<feature type="transmembrane region" description="Helical" evidence="10">
    <location>
        <begin position="207"/>
        <end position="226"/>
    </location>
</feature>
<comment type="function">
    <text evidence="9">Required for the biogenesis of c-type cytochromes. Possible subunit of a heme lyase.</text>
</comment>
<keyword evidence="3" id="KW-1003">Cell membrane</keyword>
<dbReference type="EMBL" id="BOQE01000001">
    <property type="protein sequence ID" value="GIM44881.1"/>
    <property type="molecule type" value="Genomic_DNA"/>
</dbReference>
<dbReference type="InterPro" id="IPR032523">
    <property type="entry name" value="CcmF_C"/>
</dbReference>
<evidence type="ECO:0000313" key="14">
    <source>
        <dbReference type="Proteomes" id="UP001057291"/>
    </source>
</evidence>
<keyword evidence="8 10" id="KW-0472">Membrane</keyword>
<proteinExistence type="inferred from homology"/>
<feature type="transmembrane region" description="Helical" evidence="10">
    <location>
        <begin position="246"/>
        <end position="263"/>
    </location>
</feature>
<feature type="transmembrane region" description="Helical" evidence="10">
    <location>
        <begin position="81"/>
        <end position="111"/>
    </location>
</feature>
<dbReference type="AlphaFoldDB" id="A0AAV4LAV6"/>
<keyword evidence="5 10" id="KW-0812">Transmembrane</keyword>
<dbReference type="InterPro" id="IPR002541">
    <property type="entry name" value="Cyt_c_assembly"/>
</dbReference>
<evidence type="ECO:0000256" key="8">
    <source>
        <dbReference type="ARBA" id="ARBA00023136"/>
    </source>
</evidence>
<feature type="transmembrane region" description="Helical" evidence="10">
    <location>
        <begin position="6"/>
        <end position="29"/>
    </location>
</feature>
<feature type="transmembrane region" description="Helical" evidence="10">
    <location>
        <begin position="496"/>
        <end position="518"/>
    </location>
</feature>
<evidence type="ECO:0000256" key="2">
    <source>
        <dbReference type="ARBA" id="ARBA00009186"/>
    </source>
</evidence>
<feature type="transmembrane region" description="Helical" evidence="10">
    <location>
        <begin position="176"/>
        <end position="195"/>
    </location>
</feature>
<feature type="transmembrane region" description="Helical" evidence="10">
    <location>
        <begin position="308"/>
        <end position="329"/>
    </location>
</feature>
<comment type="similarity">
    <text evidence="2">Belongs to the CcmF/CycK/Ccl1/NrfE/CcsA family.</text>
</comment>
<dbReference type="PRINTS" id="PR01411">
    <property type="entry name" value="CCMFBIOGNSIS"/>
</dbReference>
<feature type="transmembrane region" description="Helical" evidence="10">
    <location>
        <begin position="424"/>
        <end position="441"/>
    </location>
</feature>
<keyword evidence="6" id="KW-0201">Cytochrome c-type biogenesis</keyword>
<feature type="transmembrane region" description="Helical" evidence="10">
    <location>
        <begin position="275"/>
        <end position="296"/>
    </location>
</feature>
<evidence type="ECO:0000256" key="10">
    <source>
        <dbReference type="SAM" id="Phobius"/>
    </source>
</evidence>
<organism evidence="13 14">
    <name type="scientific">Collibacillus ludicampi</name>
    <dbReference type="NCBI Taxonomy" id="2771369"/>
    <lineage>
        <taxon>Bacteria</taxon>
        <taxon>Bacillati</taxon>
        <taxon>Bacillota</taxon>
        <taxon>Bacilli</taxon>
        <taxon>Bacillales</taxon>
        <taxon>Alicyclobacillaceae</taxon>
        <taxon>Collibacillus</taxon>
    </lineage>
</organism>
<keyword evidence="7 10" id="KW-1133">Transmembrane helix</keyword>